<evidence type="ECO:0000256" key="10">
    <source>
        <dbReference type="RuleBase" id="RU079119"/>
    </source>
</evidence>
<proteinExistence type="inferred from homology"/>
<evidence type="ECO:0000256" key="11">
    <source>
        <dbReference type="SAM" id="MobiDB-lite"/>
    </source>
</evidence>
<evidence type="ECO:0000256" key="4">
    <source>
        <dbReference type="ARBA" id="ARBA00022989"/>
    </source>
</evidence>
<dbReference type="GO" id="GO:0006612">
    <property type="term" value="P:protein targeting to membrane"/>
    <property type="evidence" value="ECO:0007669"/>
    <property type="project" value="TreeGrafter"/>
</dbReference>
<evidence type="ECO:0000256" key="5">
    <source>
        <dbReference type="ARBA" id="ARBA00023136"/>
    </source>
</evidence>
<evidence type="ECO:0000256" key="3">
    <source>
        <dbReference type="ARBA" id="ARBA00022692"/>
    </source>
</evidence>
<dbReference type="InterPro" id="IPR039859">
    <property type="entry name" value="PFA4/ZDH16/20/ERF2-like"/>
</dbReference>
<evidence type="ECO:0000313" key="14">
    <source>
        <dbReference type="Proteomes" id="UP000193560"/>
    </source>
</evidence>
<feature type="region of interest" description="Disordered" evidence="11">
    <location>
        <begin position="355"/>
        <end position="388"/>
    </location>
</feature>
<dbReference type="GO" id="GO:0005794">
    <property type="term" value="C:Golgi apparatus"/>
    <property type="evidence" value="ECO:0007669"/>
    <property type="project" value="TreeGrafter"/>
</dbReference>
<name>A0A1X2IIP2_9FUNG</name>
<feature type="transmembrane region" description="Helical" evidence="10">
    <location>
        <begin position="139"/>
        <end position="158"/>
    </location>
</feature>
<evidence type="ECO:0000256" key="1">
    <source>
        <dbReference type="ARBA" id="ARBA00004141"/>
    </source>
</evidence>
<keyword evidence="2 10" id="KW-0808">Transferase</keyword>
<evidence type="ECO:0000313" key="13">
    <source>
        <dbReference type="EMBL" id="ORZ17252.1"/>
    </source>
</evidence>
<dbReference type="PANTHER" id="PTHR22883">
    <property type="entry name" value="ZINC FINGER DHHC DOMAIN CONTAINING PROTEIN"/>
    <property type="match status" value="1"/>
</dbReference>
<dbReference type="STRING" id="90262.A0A1X2IIP2"/>
<dbReference type="GO" id="GO:0016020">
    <property type="term" value="C:membrane"/>
    <property type="evidence" value="ECO:0007669"/>
    <property type="project" value="UniProtKB-SubCell"/>
</dbReference>
<sequence length="425" mass="48715">MTGDDCLPNVARDSVGQKFIRFLAFLPRPGLLGFLLSVLILICVALFILLFGESPRLRHGIVGKAHKFLTSTFPNVISLLLRKLIGQRNLKRLSSCWSYCCESRNPFLQIFFVLLTSVSIGGFLVFALPHIPGIYLGPIHLYIIPCQIIWLYVAYYIACSADPGTVTKENALFYIDLFPYDELLYTSKDCTTCLLPKPPRSKHCSMCKSCISKLDHHCAWLNQCVGYNNHRYFFLFLFTLTQFCAYGFYLCFQVYRGMIIEWGLDHAYLLDRRTGEQIPLSFRKAMTHILHRDRIIGSIGILSFVITVVVFIFMVYQLYLAGRGLTTNEAFKWEMLEDAIDRGDIWIVEETLTTKPTTNGSTATSSNETRQFARNRRQKTKPDPSNTISSIKERQVKSLDEVDNIYDLGFKQNLLQVFFPKIPPH</sequence>
<comment type="catalytic activity">
    <reaction evidence="9 10">
        <text>L-cysteinyl-[protein] + hexadecanoyl-CoA = S-hexadecanoyl-L-cysteinyl-[protein] + CoA</text>
        <dbReference type="Rhea" id="RHEA:36683"/>
        <dbReference type="Rhea" id="RHEA-COMP:10131"/>
        <dbReference type="Rhea" id="RHEA-COMP:11032"/>
        <dbReference type="ChEBI" id="CHEBI:29950"/>
        <dbReference type="ChEBI" id="CHEBI:57287"/>
        <dbReference type="ChEBI" id="CHEBI:57379"/>
        <dbReference type="ChEBI" id="CHEBI:74151"/>
        <dbReference type="EC" id="2.3.1.225"/>
    </reaction>
</comment>
<keyword evidence="7" id="KW-0449">Lipoprotein</keyword>
<comment type="similarity">
    <text evidence="10">Belongs to the DHHC palmitoyltransferase family.</text>
</comment>
<keyword evidence="5 10" id="KW-0472">Membrane</keyword>
<gene>
    <name evidence="13" type="ORF">BCR42DRAFT_491154</name>
</gene>
<feature type="transmembrane region" description="Helical" evidence="10">
    <location>
        <begin position="295"/>
        <end position="316"/>
    </location>
</feature>
<keyword evidence="6" id="KW-0564">Palmitate</keyword>
<dbReference type="OrthoDB" id="9909019at2759"/>
<feature type="transmembrane region" description="Helical" evidence="10">
    <location>
        <begin position="31"/>
        <end position="51"/>
    </location>
</feature>
<dbReference type="PANTHER" id="PTHR22883:SF480">
    <property type="entry name" value="PALMITOYLTRANSFERASE SWF1"/>
    <property type="match status" value="1"/>
</dbReference>
<evidence type="ECO:0000256" key="6">
    <source>
        <dbReference type="ARBA" id="ARBA00023139"/>
    </source>
</evidence>
<protein>
    <recommendedName>
        <fullName evidence="10">Palmitoyltransferase</fullName>
        <ecNumber evidence="10">2.3.1.225</ecNumber>
    </recommendedName>
</protein>
<dbReference type="EC" id="2.3.1.225" evidence="10"/>
<evidence type="ECO:0000256" key="9">
    <source>
        <dbReference type="ARBA" id="ARBA00048048"/>
    </source>
</evidence>
<organism evidence="13 14">
    <name type="scientific">Absidia repens</name>
    <dbReference type="NCBI Taxonomy" id="90262"/>
    <lineage>
        <taxon>Eukaryota</taxon>
        <taxon>Fungi</taxon>
        <taxon>Fungi incertae sedis</taxon>
        <taxon>Mucoromycota</taxon>
        <taxon>Mucoromycotina</taxon>
        <taxon>Mucoromycetes</taxon>
        <taxon>Mucorales</taxon>
        <taxon>Cunninghamellaceae</taxon>
        <taxon>Absidia</taxon>
    </lineage>
</organism>
<keyword evidence="3 10" id="KW-0812">Transmembrane</keyword>
<dbReference type="PROSITE" id="PS50216">
    <property type="entry name" value="DHHC"/>
    <property type="match status" value="1"/>
</dbReference>
<feature type="compositionally biased region" description="Polar residues" evidence="11">
    <location>
        <begin position="355"/>
        <end position="372"/>
    </location>
</feature>
<keyword evidence="14" id="KW-1185">Reference proteome</keyword>
<dbReference type="InterPro" id="IPR001594">
    <property type="entry name" value="Palmitoyltrfase_DHHC"/>
</dbReference>
<evidence type="ECO:0000256" key="7">
    <source>
        <dbReference type="ARBA" id="ARBA00023288"/>
    </source>
</evidence>
<dbReference type="GO" id="GO:0019706">
    <property type="term" value="F:protein-cysteine S-palmitoyltransferase activity"/>
    <property type="evidence" value="ECO:0007669"/>
    <property type="project" value="UniProtKB-EC"/>
</dbReference>
<comment type="caution">
    <text evidence="13">The sequence shown here is derived from an EMBL/GenBank/DDBJ whole genome shotgun (WGS) entry which is preliminary data.</text>
</comment>
<feature type="domain" description="Palmitoyltransferase DHHC" evidence="12">
    <location>
        <begin position="187"/>
        <end position="333"/>
    </location>
</feature>
<comment type="subcellular location">
    <subcellularLocation>
        <location evidence="1">Membrane</location>
        <topology evidence="1">Multi-pass membrane protein</topology>
    </subcellularLocation>
</comment>
<dbReference type="Proteomes" id="UP000193560">
    <property type="component" value="Unassembled WGS sequence"/>
</dbReference>
<reference evidence="13 14" key="1">
    <citation type="submission" date="2016-07" db="EMBL/GenBank/DDBJ databases">
        <title>Pervasive Adenine N6-methylation of Active Genes in Fungi.</title>
        <authorList>
            <consortium name="DOE Joint Genome Institute"/>
            <person name="Mondo S.J."/>
            <person name="Dannebaum R.O."/>
            <person name="Kuo R.C."/>
            <person name="Labutti K."/>
            <person name="Haridas S."/>
            <person name="Kuo A."/>
            <person name="Salamov A."/>
            <person name="Ahrendt S.R."/>
            <person name="Lipzen A."/>
            <person name="Sullivan W."/>
            <person name="Andreopoulos W.B."/>
            <person name="Clum A."/>
            <person name="Lindquist E."/>
            <person name="Daum C."/>
            <person name="Ramamoorthy G.K."/>
            <person name="Gryganskyi A."/>
            <person name="Culley D."/>
            <person name="Magnuson J.K."/>
            <person name="James T.Y."/>
            <person name="O'Malley M.A."/>
            <person name="Stajich J.E."/>
            <person name="Spatafora J.W."/>
            <person name="Visel A."/>
            <person name="Grigoriev I.V."/>
        </authorList>
    </citation>
    <scope>NUCLEOTIDE SEQUENCE [LARGE SCALE GENOMIC DNA]</scope>
    <source>
        <strain evidence="13 14">NRRL 1336</strain>
    </source>
</reference>
<dbReference type="EMBL" id="MCGE01000010">
    <property type="protein sequence ID" value="ORZ17252.1"/>
    <property type="molecule type" value="Genomic_DNA"/>
</dbReference>
<dbReference type="Pfam" id="PF01529">
    <property type="entry name" value="DHHC"/>
    <property type="match status" value="1"/>
</dbReference>
<feature type="transmembrane region" description="Helical" evidence="10">
    <location>
        <begin position="107"/>
        <end position="127"/>
    </location>
</feature>
<feature type="transmembrane region" description="Helical" evidence="10">
    <location>
        <begin position="232"/>
        <end position="255"/>
    </location>
</feature>
<dbReference type="AlphaFoldDB" id="A0A1X2IIP2"/>
<evidence type="ECO:0000256" key="8">
    <source>
        <dbReference type="ARBA" id="ARBA00023315"/>
    </source>
</evidence>
<comment type="domain">
    <text evidence="10">The DHHC domain is required for palmitoyltransferase activity.</text>
</comment>
<keyword evidence="4 10" id="KW-1133">Transmembrane helix</keyword>
<evidence type="ECO:0000259" key="12">
    <source>
        <dbReference type="Pfam" id="PF01529"/>
    </source>
</evidence>
<evidence type="ECO:0000256" key="2">
    <source>
        <dbReference type="ARBA" id="ARBA00022679"/>
    </source>
</evidence>
<keyword evidence="8 10" id="KW-0012">Acyltransferase</keyword>
<accession>A0A1X2IIP2</accession>
<dbReference type="GO" id="GO:0005783">
    <property type="term" value="C:endoplasmic reticulum"/>
    <property type="evidence" value="ECO:0007669"/>
    <property type="project" value="TreeGrafter"/>
</dbReference>